<organism evidence="2 3">
    <name type="scientific">Magallana gigas</name>
    <name type="common">Pacific oyster</name>
    <name type="synonym">Crassostrea gigas</name>
    <dbReference type="NCBI Taxonomy" id="29159"/>
    <lineage>
        <taxon>Eukaryota</taxon>
        <taxon>Metazoa</taxon>
        <taxon>Spiralia</taxon>
        <taxon>Lophotrochozoa</taxon>
        <taxon>Mollusca</taxon>
        <taxon>Bivalvia</taxon>
        <taxon>Autobranchia</taxon>
        <taxon>Pteriomorphia</taxon>
        <taxon>Ostreida</taxon>
        <taxon>Ostreoidea</taxon>
        <taxon>Ostreidae</taxon>
        <taxon>Magallana</taxon>
    </lineage>
</organism>
<feature type="signal peptide" evidence="1">
    <location>
        <begin position="1"/>
        <end position="21"/>
    </location>
</feature>
<keyword evidence="1" id="KW-0732">Signal</keyword>
<dbReference type="AlphaFoldDB" id="A0A8W8MWE5"/>
<evidence type="ECO:0000313" key="3">
    <source>
        <dbReference type="Proteomes" id="UP000005408"/>
    </source>
</evidence>
<proteinExistence type="predicted"/>
<dbReference type="Proteomes" id="UP000005408">
    <property type="component" value="Unassembled WGS sequence"/>
</dbReference>
<keyword evidence="3" id="KW-1185">Reference proteome</keyword>
<accession>A0A8W8MWE5</accession>
<dbReference type="EnsemblMetazoa" id="G4220.2">
    <property type="protein sequence ID" value="G4220.2:cds"/>
    <property type="gene ID" value="G4220"/>
</dbReference>
<protein>
    <submittedName>
        <fullName evidence="2">Uncharacterized protein</fullName>
    </submittedName>
</protein>
<name>A0A8W8MWE5_MAGGI</name>
<reference evidence="2" key="1">
    <citation type="submission" date="2022-08" db="UniProtKB">
        <authorList>
            <consortium name="EnsemblMetazoa"/>
        </authorList>
    </citation>
    <scope>IDENTIFICATION</scope>
    <source>
        <strain evidence="2">05x7-T-G4-1.051#20</strain>
    </source>
</reference>
<feature type="chain" id="PRO_5042431953" evidence="1">
    <location>
        <begin position="22"/>
        <end position="79"/>
    </location>
</feature>
<evidence type="ECO:0000313" key="2">
    <source>
        <dbReference type="EnsemblMetazoa" id="G4220.2:cds"/>
    </source>
</evidence>
<evidence type="ECO:0000256" key="1">
    <source>
        <dbReference type="SAM" id="SignalP"/>
    </source>
</evidence>
<sequence length="79" mass="8583">MKTLFIVVFVFTSCSVLLSKARVAPTYESGCPTGFVGVGICLYPNNKCSIGFCHQDPFKIPEAFVGVCCIRTGSYYRSG</sequence>
<dbReference type="EnsemblMetazoa" id="G4220.1">
    <property type="protein sequence ID" value="G4220.1:cds"/>
    <property type="gene ID" value="G4220"/>
</dbReference>